<dbReference type="GO" id="GO:0006537">
    <property type="term" value="P:glutamate biosynthetic process"/>
    <property type="evidence" value="ECO:0007669"/>
    <property type="project" value="InterPro"/>
</dbReference>
<dbReference type="CDD" id="cd02808">
    <property type="entry name" value="GltS_FMN"/>
    <property type="match status" value="1"/>
</dbReference>
<evidence type="ECO:0000259" key="3">
    <source>
        <dbReference type="Pfam" id="PF01645"/>
    </source>
</evidence>
<keyword evidence="5" id="KW-1185">Reference proteome</keyword>
<evidence type="ECO:0000256" key="2">
    <source>
        <dbReference type="PIRNR" id="PIRNR006429"/>
    </source>
</evidence>
<dbReference type="Pfam" id="PF01645">
    <property type="entry name" value="Glu_synthase"/>
    <property type="match status" value="1"/>
</dbReference>
<organism evidence="4 5">
    <name type="scientific">Tepidibacillus decaturensis</name>
    <dbReference type="NCBI Taxonomy" id="1413211"/>
    <lineage>
        <taxon>Bacteria</taxon>
        <taxon>Bacillati</taxon>
        <taxon>Bacillota</taxon>
        <taxon>Bacilli</taxon>
        <taxon>Bacillales</taxon>
        <taxon>Bacillaceae</taxon>
        <taxon>Tepidibacillus</taxon>
    </lineage>
</organism>
<dbReference type="InterPro" id="IPR013785">
    <property type="entry name" value="Aldolase_TIM"/>
</dbReference>
<feature type="domain" description="Glutamate synthase" evidence="3">
    <location>
        <begin position="90"/>
        <end position="393"/>
    </location>
</feature>
<dbReference type="OrthoDB" id="9758182at2"/>
<dbReference type="AlphaFoldDB" id="A0A135L7T6"/>
<dbReference type="InterPro" id="IPR002932">
    <property type="entry name" value="Glu_synthdom"/>
</dbReference>
<dbReference type="PIRSF" id="PIRSF006429">
    <property type="entry name" value="GOGAT_lg_2"/>
    <property type="match status" value="1"/>
</dbReference>
<proteinExistence type="inferred from homology"/>
<dbReference type="EMBL" id="LSKU01000001">
    <property type="protein sequence ID" value="KXG45064.1"/>
    <property type="molecule type" value="Genomic_DNA"/>
</dbReference>
<gene>
    <name evidence="4" type="ORF">U473_09075</name>
</gene>
<dbReference type="SUPFAM" id="SSF51395">
    <property type="entry name" value="FMN-linked oxidoreductases"/>
    <property type="match status" value="1"/>
</dbReference>
<dbReference type="PANTHER" id="PTHR43819:SF1">
    <property type="entry name" value="ARCHAEAL-TYPE GLUTAMATE SYNTHASE [NADPH]"/>
    <property type="match status" value="1"/>
</dbReference>
<protein>
    <submittedName>
        <fullName evidence="4">Glutamate synthase</fullName>
    </submittedName>
</protein>
<accession>A0A135L7T6</accession>
<sequence>MTDEMIHKIMTEPYDNNLLEGLTVTQRLGIRSIIEAGIRAQSGQSITRPLGSPINHSHWDLLYLNSTQLFQLPTMEGVPIDTSVTIGPRAKKPLHLSIPIMITGMSYGGSLSLNAKVALAKGATMAGTSTNTGESAVSDEERSAAALLIGQLNRGHFMMPDDLKQLDAIEVQLGQGAYGNATPSTKKASEIDEHLRKTWRLEEGQDAVFSSRLKGVNSPQDVIQLLNQLKQDYDVPIGIKIAANHHIEKELAVIIQSDVDYIVIDGAEGGTAVASSLLQDHVGLPTIYGLSRTIRYLEEQGVRDKYQVIVAGGMKDPGVFLKAIALGADAVYIGTIALMALAQSQVEKTLPFSPPPQLLLHTGKMIDKLDIEEGAKHLANFLNSSIEDMKLAVIGLGKTAFSQLSRNDLVSVNKDLANALNIGYSGEPNP</sequence>
<dbReference type="PANTHER" id="PTHR43819">
    <property type="entry name" value="ARCHAEAL-TYPE GLUTAMATE SYNTHASE [NADPH]"/>
    <property type="match status" value="1"/>
</dbReference>
<dbReference type="STRING" id="1413211.U473_09075"/>
<dbReference type="Gene3D" id="3.20.20.70">
    <property type="entry name" value="Aldolase class I"/>
    <property type="match status" value="1"/>
</dbReference>
<reference evidence="4 5" key="1">
    <citation type="submission" date="2016-02" db="EMBL/GenBank/DDBJ databases">
        <title>Draft Genome for Tepidibacillus decaturensis nov. sp. Strain Z9, an Anaerobic, Moderately Thermophilic and Heterotrophic Bacterium from Deep Subsurface of the Illinois Basin, USA.</title>
        <authorList>
            <person name="Dong Y."/>
            <person name="Chang J.Y."/>
            <person name="Sanford R."/>
            <person name="Fouke B.W."/>
        </authorList>
    </citation>
    <scope>NUCLEOTIDE SEQUENCE [LARGE SCALE GENOMIC DNA]</scope>
    <source>
        <strain evidence="4 5">Z9</strain>
    </source>
</reference>
<comment type="similarity">
    <text evidence="1 2">Belongs to the glutamate synthase family.</text>
</comment>
<name>A0A135L7T6_9BACI</name>
<comment type="caution">
    <text evidence="4">The sequence shown here is derived from an EMBL/GenBank/DDBJ whole genome shotgun (WGS) entry which is preliminary data.</text>
</comment>
<evidence type="ECO:0000313" key="4">
    <source>
        <dbReference type="EMBL" id="KXG45064.1"/>
    </source>
</evidence>
<evidence type="ECO:0000313" key="5">
    <source>
        <dbReference type="Proteomes" id="UP000070352"/>
    </source>
</evidence>
<dbReference type="Proteomes" id="UP000070352">
    <property type="component" value="Unassembled WGS sequence"/>
</dbReference>
<dbReference type="InterPro" id="IPR024188">
    <property type="entry name" value="GltB"/>
</dbReference>
<evidence type="ECO:0000256" key="1">
    <source>
        <dbReference type="ARBA" id="ARBA00009716"/>
    </source>
</evidence>
<dbReference type="GO" id="GO:0015930">
    <property type="term" value="F:glutamate synthase activity"/>
    <property type="evidence" value="ECO:0007669"/>
    <property type="project" value="InterPro"/>
</dbReference>